<keyword evidence="2" id="KW-0805">Transcription regulation</keyword>
<dbReference type="InterPro" id="IPR013325">
    <property type="entry name" value="RNA_pol_sigma_r2"/>
</dbReference>
<dbReference type="eggNOG" id="COG1595">
    <property type="taxonomic scope" value="Bacteria"/>
</dbReference>
<dbReference type="PROSITE" id="PS00622">
    <property type="entry name" value="HTH_LUXR_1"/>
    <property type="match status" value="1"/>
</dbReference>
<dbReference type="GO" id="GO:0006352">
    <property type="term" value="P:DNA-templated transcription initiation"/>
    <property type="evidence" value="ECO:0007669"/>
    <property type="project" value="InterPro"/>
</dbReference>
<dbReference type="InterPro" id="IPR039425">
    <property type="entry name" value="RNA_pol_sigma-70-like"/>
</dbReference>
<dbReference type="InterPro" id="IPR036388">
    <property type="entry name" value="WH-like_DNA-bd_sf"/>
</dbReference>
<evidence type="ECO:0000313" key="7">
    <source>
        <dbReference type="Proteomes" id="UP000023541"/>
    </source>
</evidence>
<dbReference type="SUPFAM" id="SSF88659">
    <property type="entry name" value="Sigma3 and sigma4 domains of RNA polymerase sigma factors"/>
    <property type="match status" value="1"/>
</dbReference>
<gene>
    <name evidence="6" type="ORF">ATO12_14420</name>
</gene>
<dbReference type="OrthoDB" id="9780326at2"/>
<organism evidence="6 7">
    <name type="scientific">Aquimarina atlantica</name>
    <dbReference type="NCBI Taxonomy" id="1317122"/>
    <lineage>
        <taxon>Bacteria</taxon>
        <taxon>Pseudomonadati</taxon>
        <taxon>Bacteroidota</taxon>
        <taxon>Flavobacteriia</taxon>
        <taxon>Flavobacteriales</taxon>
        <taxon>Flavobacteriaceae</taxon>
        <taxon>Aquimarina</taxon>
    </lineage>
</organism>
<comment type="caution">
    <text evidence="6">The sequence shown here is derived from an EMBL/GenBank/DDBJ whole genome shotgun (WGS) entry which is preliminary data.</text>
</comment>
<dbReference type="NCBIfam" id="TIGR02937">
    <property type="entry name" value="sigma70-ECF"/>
    <property type="match status" value="1"/>
</dbReference>
<evidence type="ECO:0000259" key="5">
    <source>
        <dbReference type="PROSITE" id="PS00622"/>
    </source>
</evidence>
<dbReference type="Proteomes" id="UP000023541">
    <property type="component" value="Unassembled WGS sequence"/>
</dbReference>
<dbReference type="GO" id="GO:0016987">
    <property type="term" value="F:sigma factor activity"/>
    <property type="evidence" value="ECO:0007669"/>
    <property type="project" value="UniProtKB-KW"/>
</dbReference>
<dbReference type="Pfam" id="PF08281">
    <property type="entry name" value="Sigma70_r4_2"/>
    <property type="match status" value="1"/>
</dbReference>
<reference evidence="6 7" key="1">
    <citation type="submission" date="2014-04" db="EMBL/GenBank/DDBJ databases">
        <title>Aquimarina sp. 22II-S11-z7 Genome Sequencing.</title>
        <authorList>
            <person name="Lai Q."/>
        </authorList>
    </citation>
    <scope>NUCLEOTIDE SEQUENCE [LARGE SCALE GENOMIC DNA]</scope>
    <source>
        <strain evidence="6 7">22II-S11-z7</strain>
    </source>
</reference>
<dbReference type="InterPro" id="IPR000792">
    <property type="entry name" value="Tscrpt_reg_LuxR_C"/>
</dbReference>
<dbReference type="STRING" id="1317122.ATO12_14420"/>
<dbReference type="Pfam" id="PF04542">
    <property type="entry name" value="Sigma70_r2"/>
    <property type="match status" value="1"/>
</dbReference>
<dbReference type="AlphaFoldDB" id="A0A023BVQ0"/>
<proteinExistence type="inferred from homology"/>
<feature type="domain" description="HTH luxR-type" evidence="5">
    <location>
        <begin position="129"/>
        <end position="156"/>
    </location>
</feature>
<keyword evidence="4" id="KW-0804">Transcription</keyword>
<dbReference type="InterPro" id="IPR014284">
    <property type="entry name" value="RNA_pol_sigma-70_dom"/>
</dbReference>
<dbReference type="InterPro" id="IPR013324">
    <property type="entry name" value="RNA_pol_sigma_r3/r4-like"/>
</dbReference>
<dbReference type="PANTHER" id="PTHR43133">
    <property type="entry name" value="RNA POLYMERASE ECF-TYPE SIGMA FACTO"/>
    <property type="match status" value="1"/>
</dbReference>
<sequence length="164" mass="19510">MSKKNQQLFETVYRQCYPMVQQMCLGFMKGDIDLANDLSQEVFINIWNALENFKGQSTHKTWVYRITVNTCLQYIRKEKKKKRLSFEKIEHVLVDESQHQETDQEQGLYIAIGQLEELDRLIIMMVLEGQDYETISHVLGIKPTNVRVKIHRIKKRLKKILNHE</sequence>
<dbReference type="PANTHER" id="PTHR43133:SF45">
    <property type="entry name" value="RNA POLYMERASE ECF-TYPE SIGMA FACTOR"/>
    <property type="match status" value="1"/>
</dbReference>
<keyword evidence="3" id="KW-0731">Sigma factor</keyword>
<accession>A0A023BVQ0</accession>
<dbReference type="RefSeq" id="WP_034241584.1">
    <property type="nucleotide sequence ID" value="NZ_AQRA01000004.1"/>
</dbReference>
<keyword evidence="7" id="KW-1185">Reference proteome</keyword>
<evidence type="ECO:0000256" key="2">
    <source>
        <dbReference type="ARBA" id="ARBA00023015"/>
    </source>
</evidence>
<evidence type="ECO:0000256" key="3">
    <source>
        <dbReference type="ARBA" id="ARBA00023082"/>
    </source>
</evidence>
<dbReference type="InterPro" id="IPR013249">
    <property type="entry name" value="RNA_pol_sigma70_r4_t2"/>
</dbReference>
<dbReference type="EMBL" id="AQRA01000004">
    <property type="protein sequence ID" value="EZH74066.1"/>
    <property type="molecule type" value="Genomic_DNA"/>
</dbReference>
<evidence type="ECO:0000256" key="4">
    <source>
        <dbReference type="ARBA" id="ARBA00023163"/>
    </source>
</evidence>
<dbReference type="GO" id="GO:0003677">
    <property type="term" value="F:DNA binding"/>
    <property type="evidence" value="ECO:0007669"/>
    <property type="project" value="InterPro"/>
</dbReference>
<dbReference type="SUPFAM" id="SSF88946">
    <property type="entry name" value="Sigma2 domain of RNA polymerase sigma factors"/>
    <property type="match status" value="1"/>
</dbReference>
<protein>
    <recommendedName>
        <fullName evidence="5">HTH luxR-type domain-containing protein</fullName>
    </recommendedName>
</protein>
<dbReference type="Gene3D" id="1.10.10.10">
    <property type="entry name" value="Winged helix-like DNA-binding domain superfamily/Winged helix DNA-binding domain"/>
    <property type="match status" value="1"/>
</dbReference>
<comment type="similarity">
    <text evidence="1">Belongs to the sigma-70 factor family. ECF subfamily.</text>
</comment>
<dbReference type="Gene3D" id="1.10.1740.10">
    <property type="match status" value="1"/>
</dbReference>
<evidence type="ECO:0000256" key="1">
    <source>
        <dbReference type="ARBA" id="ARBA00010641"/>
    </source>
</evidence>
<evidence type="ECO:0000313" key="6">
    <source>
        <dbReference type="EMBL" id="EZH74066.1"/>
    </source>
</evidence>
<dbReference type="InterPro" id="IPR007627">
    <property type="entry name" value="RNA_pol_sigma70_r2"/>
</dbReference>
<name>A0A023BVQ0_9FLAO</name>